<dbReference type="PANTHER" id="PTHR30093:SF34">
    <property type="entry name" value="PREPILIN PEPTIDASE-DEPENDENT PROTEIN D"/>
    <property type="match status" value="1"/>
</dbReference>
<dbReference type="InterPro" id="IPR012902">
    <property type="entry name" value="N_methyl_site"/>
</dbReference>
<name>A0A972FM10_9RHOO</name>
<keyword evidence="4" id="KW-0812">Transmembrane</keyword>
<keyword evidence="6" id="KW-1185">Reference proteome</keyword>
<keyword evidence="4" id="KW-0472">Membrane</keyword>
<dbReference type="GO" id="GO:0044096">
    <property type="term" value="C:type IV pilus"/>
    <property type="evidence" value="ECO:0007669"/>
    <property type="project" value="TreeGrafter"/>
</dbReference>
<comment type="caution">
    <text evidence="5">The sequence shown here is derived from an EMBL/GenBank/DDBJ whole genome shotgun (WGS) entry which is preliminary data.</text>
</comment>
<dbReference type="Pfam" id="PF07963">
    <property type="entry name" value="N_methyl"/>
    <property type="match status" value="1"/>
</dbReference>
<proteinExistence type="inferred from homology"/>
<dbReference type="Pfam" id="PF00114">
    <property type="entry name" value="Pilin"/>
    <property type="match status" value="1"/>
</dbReference>
<dbReference type="PANTHER" id="PTHR30093">
    <property type="entry name" value="GENERAL SECRETION PATHWAY PROTEIN G"/>
    <property type="match status" value="1"/>
</dbReference>
<keyword evidence="3" id="KW-0281">Fimbrium</keyword>
<evidence type="ECO:0000256" key="3">
    <source>
        <dbReference type="RuleBase" id="RU000389"/>
    </source>
</evidence>
<dbReference type="EMBL" id="WTVM01000151">
    <property type="protein sequence ID" value="NMG04741.1"/>
    <property type="molecule type" value="Genomic_DNA"/>
</dbReference>
<dbReference type="NCBIfam" id="TIGR02532">
    <property type="entry name" value="IV_pilin_GFxxxE"/>
    <property type="match status" value="1"/>
</dbReference>
<dbReference type="GO" id="GO:0043107">
    <property type="term" value="P:type IV pilus-dependent motility"/>
    <property type="evidence" value="ECO:0007669"/>
    <property type="project" value="TreeGrafter"/>
</dbReference>
<organism evidence="5 6">
    <name type="scientific">Azoarcus taiwanensis</name>
    <dbReference type="NCBI Taxonomy" id="666964"/>
    <lineage>
        <taxon>Bacteria</taxon>
        <taxon>Pseudomonadati</taxon>
        <taxon>Pseudomonadota</taxon>
        <taxon>Betaproteobacteria</taxon>
        <taxon>Rhodocyclales</taxon>
        <taxon>Zoogloeaceae</taxon>
        <taxon>Azoarcus</taxon>
    </lineage>
</organism>
<evidence type="ECO:0000256" key="4">
    <source>
        <dbReference type="SAM" id="Phobius"/>
    </source>
</evidence>
<dbReference type="Proteomes" id="UP000599523">
    <property type="component" value="Unassembled WGS sequence"/>
</dbReference>
<dbReference type="SUPFAM" id="SSF54523">
    <property type="entry name" value="Pili subunits"/>
    <property type="match status" value="1"/>
</dbReference>
<reference evidence="5" key="1">
    <citation type="submission" date="2019-12" db="EMBL/GenBank/DDBJ databases">
        <title>Comparative genomics gives insights into the taxonomy of the Azoarcus-Aromatoleum group and reveals separate origins of nif in the plant-associated Azoarcus and non-plant-associated Aromatoleum sub-groups.</title>
        <authorList>
            <person name="Lafos M."/>
            <person name="Maluk M."/>
            <person name="Batista M."/>
            <person name="Junghare M."/>
            <person name="Carmona M."/>
            <person name="Faoro H."/>
            <person name="Cruz L.M."/>
            <person name="Battistoni F."/>
            <person name="De Souza E."/>
            <person name="Pedrosa F."/>
            <person name="Chen W.-M."/>
            <person name="Poole P.S."/>
            <person name="Dixon R.A."/>
            <person name="James E.K."/>
        </authorList>
    </citation>
    <scope>NUCLEOTIDE SEQUENCE</scope>
    <source>
        <strain evidence="5">NSC3</strain>
    </source>
</reference>
<comment type="similarity">
    <text evidence="1 3">Belongs to the N-Me-Phe pilin family.</text>
</comment>
<dbReference type="Gene3D" id="3.30.700.10">
    <property type="entry name" value="Glycoprotein, Type 4 Pilin"/>
    <property type="match status" value="1"/>
</dbReference>
<evidence type="ECO:0000256" key="2">
    <source>
        <dbReference type="ARBA" id="ARBA00022481"/>
    </source>
</evidence>
<evidence type="ECO:0000256" key="1">
    <source>
        <dbReference type="ARBA" id="ARBA00005233"/>
    </source>
</evidence>
<dbReference type="InterPro" id="IPR001082">
    <property type="entry name" value="Pilin"/>
</dbReference>
<dbReference type="InterPro" id="IPR045584">
    <property type="entry name" value="Pilin-like"/>
</dbReference>
<dbReference type="GO" id="GO:0007155">
    <property type="term" value="P:cell adhesion"/>
    <property type="evidence" value="ECO:0007669"/>
    <property type="project" value="InterPro"/>
</dbReference>
<dbReference type="AlphaFoldDB" id="A0A972FM10"/>
<protein>
    <submittedName>
        <fullName evidence="5">Prepilin-type N-terminal cleavage/methylation domain-containing protein</fullName>
    </submittedName>
</protein>
<accession>A0A972FM10</accession>
<keyword evidence="4" id="KW-1133">Transmembrane helix</keyword>
<gene>
    <name evidence="5" type="ORF">GPA21_17455</name>
</gene>
<sequence length="144" mass="14573">MKKMQQGFTLIELMIVVAIIGILAAVAIPAYQDYVAKAKASAALADIAAGKTNYELAYVEGRTVDLAATGLSSSTGNCSTIAVAAPGTDGSQANAIVCTINKPGKLGSAPTIKYSRSAAGIYSCITTGFPTTGTDFKPAGCTQS</sequence>
<evidence type="ECO:0000313" key="6">
    <source>
        <dbReference type="Proteomes" id="UP000599523"/>
    </source>
</evidence>
<keyword evidence="2" id="KW-0488">Methylation</keyword>
<evidence type="ECO:0000313" key="5">
    <source>
        <dbReference type="EMBL" id="NMG04741.1"/>
    </source>
</evidence>
<dbReference type="PROSITE" id="PS00409">
    <property type="entry name" value="PROKAR_NTER_METHYL"/>
    <property type="match status" value="1"/>
</dbReference>
<feature type="transmembrane region" description="Helical" evidence="4">
    <location>
        <begin position="7"/>
        <end position="31"/>
    </location>
</feature>
<dbReference type="RefSeq" id="WP_168989383.1">
    <property type="nucleotide sequence ID" value="NZ_CAWPHM010000057.1"/>
</dbReference>